<feature type="region of interest" description="Disordered" evidence="1">
    <location>
        <begin position="88"/>
        <end position="110"/>
    </location>
</feature>
<evidence type="ECO:0000256" key="1">
    <source>
        <dbReference type="SAM" id="MobiDB-lite"/>
    </source>
</evidence>
<comment type="caution">
    <text evidence="2">The sequence shown here is derived from an EMBL/GenBank/DDBJ whole genome shotgun (WGS) entry which is preliminary data.</text>
</comment>
<feature type="region of interest" description="Disordered" evidence="1">
    <location>
        <begin position="1"/>
        <end position="67"/>
    </location>
</feature>
<proteinExistence type="predicted"/>
<feature type="non-terminal residue" evidence="2">
    <location>
        <position position="145"/>
    </location>
</feature>
<keyword evidence="3" id="KW-1185">Reference proteome</keyword>
<gene>
    <name evidence="2" type="ORF">PLEPLA_LOCUS29032</name>
</gene>
<evidence type="ECO:0000313" key="2">
    <source>
        <dbReference type="EMBL" id="CAB1441250.1"/>
    </source>
</evidence>
<dbReference type="AlphaFoldDB" id="A0A9N7YWR4"/>
<name>A0A9N7YWR4_PLEPL</name>
<sequence>MDEDISEQVGPSHTKGQDQRLRAESPGSSCLSLKSDWSMDDPLCFSNEPGPSHTKGQDHRLRAESPGSSCLSLKSDLSMDRILNFSNEPGPSHTEWSGRPFHRRGAAEQKARSPMVRSLVFGTRRSELLVDLRVRVEVWGVMSSC</sequence>
<organism evidence="2 3">
    <name type="scientific">Pleuronectes platessa</name>
    <name type="common">European plaice</name>
    <dbReference type="NCBI Taxonomy" id="8262"/>
    <lineage>
        <taxon>Eukaryota</taxon>
        <taxon>Metazoa</taxon>
        <taxon>Chordata</taxon>
        <taxon>Craniata</taxon>
        <taxon>Vertebrata</taxon>
        <taxon>Euteleostomi</taxon>
        <taxon>Actinopterygii</taxon>
        <taxon>Neopterygii</taxon>
        <taxon>Teleostei</taxon>
        <taxon>Neoteleostei</taxon>
        <taxon>Acanthomorphata</taxon>
        <taxon>Carangaria</taxon>
        <taxon>Pleuronectiformes</taxon>
        <taxon>Pleuronectoidei</taxon>
        <taxon>Pleuronectidae</taxon>
        <taxon>Pleuronectes</taxon>
    </lineage>
</organism>
<protein>
    <submittedName>
        <fullName evidence="2">Uncharacterized protein</fullName>
    </submittedName>
</protein>
<reference evidence="2" key="1">
    <citation type="submission" date="2020-03" db="EMBL/GenBank/DDBJ databases">
        <authorList>
            <person name="Weist P."/>
        </authorList>
    </citation>
    <scope>NUCLEOTIDE SEQUENCE</scope>
</reference>
<feature type="non-terminal residue" evidence="2">
    <location>
        <position position="1"/>
    </location>
</feature>
<dbReference type="EMBL" id="CADEAL010002599">
    <property type="protein sequence ID" value="CAB1441250.1"/>
    <property type="molecule type" value="Genomic_DNA"/>
</dbReference>
<dbReference type="Proteomes" id="UP001153269">
    <property type="component" value="Unassembled WGS sequence"/>
</dbReference>
<evidence type="ECO:0000313" key="3">
    <source>
        <dbReference type="Proteomes" id="UP001153269"/>
    </source>
</evidence>
<accession>A0A9N7YWR4</accession>